<organism evidence="2 3">
    <name type="scientific">Anaerotruncus colihominis DSM 17241</name>
    <dbReference type="NCBI Taxonomy" id="445972"/>
    <lineage>
        <taxon>Bacteria</taxon>
        <taxon>Bacillati</taxon>
        <taxon>Bacillota</taxon>
        <taxon>Clostridia</taxon>
        <taxon>Eubacteriales</taxon>
        <taxon>Oscillospiraceae</taxon>
        <taxon>Anaerotruncus</taxon>
    </lineage>
</organism>
<sequence length="62" mass="6921">MWLSLLITLIDLSISPPAGAAFLCCPIGRRLMGLFDKGAFDTIFSGFRNSHESHKICLILRR</sequence>
<gene>
    <name evidence="2" type="ORF">ANACOL_01812</name>
</gene>
<dbReference type="EMBL" id="ABGD02000014">
    <property type="protein sequence ID" value="EDS11192.1"/>
    <property type="molecule type" value="Genomic_DNA"/>
</dbReference>
<protein>
    <submittedName>
        <fullName evidence="2">Uncharacterized protein</fullName>
    </submittedName>
</protein>
<name>B0PAL1_9FIRM</name>
<reference evidence="2" key="2">
    <citation type="submission" date="2013-09" db="EMBL/GenBank/DDBJ databases">
        <title>Draft genome sequence of Anaerotruncus colihominis(DSM 17241).</title>
        <authorList>
            <person name="Sudarsanam P."/>
            <person name="Ley R."/>
            <person name="Guruge J."/>
            <person name="Turnbaugh P.J."/>
            <person name="Mahowald M."/>
            <person name="Liep D."/>
            <person name="Gordon J."/>
        </authorList>
    </citation>
    <scope>NUCLEOTIDE SEQUENCE</scope>
    <source>
        <strain evidence="2">DSM 17241</strain>
    </source>
</reference>
<reference evidence="2" key="1">
    <citation type="submission" date="2007-11" db="EMBL/GenBank/DDBJ databases">
        <authorList>
            <person name="Fulton L."/>
            <person name="Clifton S."/>
            <person name="Fulton B."/>
            <person name="Xu J."/>
            <person name="Minx P."/>
            <person name="Pepin K.H."/>
            <person name="Johnson M."/>
            <person name="Thiruvilangam P."/>
            <person name="Bhonagiri V."/>
            <person name="Nash W.E."/>
            <person name="Mardis E.R."/>
            <person name="Wilson R.K."/>
        </authorList>
    </citation>
    <scope>NUCLEOTIDE SEQUENCE [LARGE SCALE GENOMIC DNA]</scope>
    <source>
        <strain evidence="2">DSM 17241</strain>
    </source>
</reference>
<accession>B0PAL1</accession>
<evidence type="ECO:0000313" key="3">
    <source>
        <dbReference type="Proteomes" id="UP000003803"/>
    </source>
</evidence>
<proteinExistence type="predicted"/>
<feature type="chain" id="PRO_5038957262" evidence="1">
    <location>
        <begin position="21"/>
        <end position="62"/>
    </location>
</feature>
<dbReference type="AlphaFoldDB" id="B0PAL1"/>
<evidence type="ECO:0000256" key="1">
    <source>
        <dbReference type="SAM" id="SignalP"/>
    </source>
</evidence>
<feature type="signal peptide" evidence="1">
    <location>
        <begin position="1"/>
        <end position="20"/>
    </location>
</feature>
<comment type="caution">
    <text evidence="2">The sequence shown here is derived from an EMBL/GenBank/DDBJ whole genome shotgun (WGS) entry which is preliminary data.</text>
</comment>
<evidence type="ECO:0000313" key="2">
    <source>
        <dbReference type="EMBL" id="EDS11192.1"/>
    </source>
</evidence>
<keyword evidence="1" id="KW-0732">Signal</keyword>
<dbReference type="Proteomes" id="UP000003803">
    <property type="component" value="Unassembled WGS sequence"/>
</dbReference>
<keyword evidence="3" id="KW-1185">Reference proteome</keyword>
<dbReference type="HOGENOM" id="CLU_2894018_0_0_9"/>